<sequence length="108" mass="12893">MVRVFVDDGKRLKKSECEWKDIQLKQLDFEELRHKIKQEFRDTIPNIMDDSLNLRWTLVRFRDAASLLEERGKAGEIHSTESLEEETQDSSDESDSEEQRHRNSWQKA</sequence>
<dbReference type="AlphaFoldDB" id="X6NTK0"/>
<gene>
    <name evidence="2" type="ORF">RFI_07841</name>
</gene>
<feature type="compositionally biased region" description="Acidic residues" evidence="1">
    <location>
        <begin position="82"/>
        <end position="96"/>
    </location>
</feature>
<evidence type="ECO:0000313" key="3">
    <source>
        <dbReference type="Proteomes" id="UP000023152"/>
    </source>
</evidence>
<organism evidence="2 3">
    <name type="scientific">Reticulomyxa filosa</name>
    <dbReference type="NCBI Taxonomy" id="46433"/>
    <lineage>
        <taxon>Eukaryota</taxon>
        <taxon>Sar</taxon>
        <taxon>Rhizaria</taxon>
        <taxon>Retaria</taxon>
        <taxon>Foraminifera</taxon>
        <taxon>Monothalamids</taxon>
        <taxon>Reticulomyxidae</taxon>
        <taxon>Reticulomyxa</taxon>
    </lineage>
</organism>
<dbReference type="EMBL" id="ASPP01006140">
    <property type="protein sequence ID" value="ETO29278.1"/>
    <property type="molecule type" value="Genomic_DNA"/>
</dbReference>
<feature type="compositionally biased region" description="Basic and acidic residues" evidence="1">
    <location>
        <begin position="72"/>
        <end position="81"/>
    </location>
</feature>
<feature type="region of interest" description="Disordered" evidence="1">
    <location>
        <begin position="72"/>
        <end position="108"/>
    </location>
</feature>
<accession>X6NTK0</accession>
<evidence type="ECO:0000256" key="1">
    <source>
        <dbReference type="SAM" id="MobiDB-lite"/>
    </source>
</evidence>
<dbReference type="Proteomes" id="UP000023152">
    <property type="component" value="Unassembled WGS sequence"/>
</dbReference>
<keyword evidence="3" id="KW-1185">Reference proteome</keyword>
<comment type="caution">
    <text evidence="2">The sequence shown here is derived from an EMBL/GenBank/DDBJ whole genome shotgun (WGS) entry which is preliminary data.</text>
</comment>
<protein>
    <submittedName>
        <fullName evidence="2">Uncharacterized protein</fullName>
    </submittedName>
</protein>
<evidence type="ECO:0000313" key="2">
    <source>
        <dbReference type="EMBL" id="ETO29278.1"/>
    </source>
</evidence>
<name>X6NTK0_RETFI</name>
<reference evidence="2 3" key="1">
    <citation type="journal article" date="2013" name="Curr. Biol.">
        <title>The Genome of the Foraminiferan Reticulomyxa filosa.</title>
        <authorList>
            <person name="Glockner G."/>
            <person name="Hulsmann N."/>
            <person name="Schleicher M."/>
            <person name="Noegel A.A."/>
            <person name="Eichinger L."/>
            <person name="Gallinger C."/>
            <person name="Pawlowski J."/>
            <person name="Sierra R."/>
            <person name="Euteneuer U."/>
            <person name="Pillet L."/>
            <person name="Moustafa A."/>
            <person name="Platzer M."/>
            <person name="Groth M."/>
            <person name="Szafranski K."/>
            <person name="Schliwa M."/>
        </authorList>
    </citation>
    <scope>NUCLEOTIDE SEQUENCE [LARGE SCALE GENOMIC DNA]</scope>
</reference>
<proteinExistence type="predicted"/>